<dbReference type="Gene3D" id="3.90.226.10">
    <property type="entry name" value="2-enoyl-CoA Hydratase, Chain A, domain 1"/>
    <property type="match status" value="1"/>
</dbReference>
<evidence type="ECO:0000313" key="2">
    <source>
        <dbReference type="Proteomes" id="UP001549320"/>
    </source>
</evidence>
<dbReference type="InterPro" id="IPR001753">
    <property type="entry name" value="Enoyl-CoA_hydra/iso"/>
</dbReference>
<dbReference type="EMBL" id="JBEPSH010000003">
    <property type="protein sequence ID" value="MET4576383.1"/>
    <property type="molecule type" value="Genomic_DNA"/>
</dbReference>
<organism evidence="1 2">
    <name type="scientific">Ottowia thiooxydans</name>
    <dbReference type="NCBI Taxonomy" id="219182"/>
    <lineage>
        <taxon>Bacteria</taxon>
        <taxon>Pseudomonadati</taxon>
        <taxon>Pseudomonadota</taxon>
        <taxon>Betaproteobacteria</taxon>
        <taxon>Burkholderiales</taxon>
        <taxon>Comamonadaceae</taxon>
        <taxon>Ottowia</taxon>
    </lineage>
</organism>
<dbReference type="InterPro" id="IPR029045">
    <property type="entry name" value="ClpP/crotonase-like_dom_sf"/>
</dbReference>
<keyword evidence="1" id="KW-0456">Lyase</keyword>
<dbReference type="RefSeq" id="WP_354442468.1">
    <property type="nucleotide sequence ID" value="NZ_JBEPSH010000003.1"/>
</dbReference>
<sequence length="249" mass="26831">MIEFSNVDQVAVATLANPARGNALSESMVENLIAWITECVADQSVHTLVLTSTGSHFCTGFDLGAQPPEAGEEGIVSRAATDGPLLWRFARIEHLLSLLWNAPLRTVAVAQGRTWGAGADLFAACDLRYANPQTEWRFPGAGFGLVLGTRRLATLVGQPRAMDWVAHGRRIDAENAVSAGLATALLGESDRWREELPALAVDRSTYAQLKAATRPDQSPTDLTALVRSAALPGLADRLEKYKNSSKPRK</sequence>
<dbReference type="GO" id="GO:0004300">
    <property type="term" value="F:enoyl-CoA hydratase activity"/>
    <property type="evidence" value="ECO:0007669"/>
    <property type="project" value="UniProtKB-EC"/>
</dbReference>
<dbReference type="EC" id="4.2.1.17" evidence="1"/>
<dbReference type="SUPFAM" id="SSF52096">
    <property type="entry name" value="ClpP/crotonase"/>
    <property type="match status" value="1"/>
</dbReference>
<dbReference type="PANTHER" id="PTHR11941:SF54">
    <property type="entry name" value="ENOYL-COA HYDRATASE, MITOCHONDRIAL"/>
    <property type="match status" value="1"/>
</dbReference>
<keyword evidence="2" id="KW-1185">Reference proteome</keyword>
<name>A0ABV2Q5R9_9BURK</name>
<dbReference type="CDD" id="cd06558">
    <property type="entry name" value="crotonase-like"/>
    <property type="match status" value="1"/>
</dbReference>
<comment type="caution">
    <text evidence="1">The sequence shown here is derived from an EMBL/GenBank/DDBJ whole genome shotgun (WGS) entry which is preliminary data.</text>
</comment>
<dbReference type="PANTHER" id="PTHR11941">
    <property type="entry name" value="ENOYL-COA HYDRATASE-RELATED"/>
    <property type="match status" value="1"/>
</dbReference>
<gene>
    <name evidence="1" type="ORF">ABIE13_001492</name>
</gene>
<dbReference type="Proteomes" id="UP001549320">
    <property type="component" value="Unassembled WGS sequence"/>
</dbReference>
<dbReference type="Pfam" id="PF00378">
    <property type="entry name" value="ECH_1"/>
    <property type="match status" value="1"/>
</dbReference>
<proteinExistence type="predicted"/>
<reference evidence="1 2" key="1">
    <citation type="submission" date="2024-06" db="EMBL/GenBank/DDBJ databases">
        <title>Sorghum-associated microbial communities from plants grown in Nebraska, USA.</title>
        <authorList>
            <person name="Schachtman D."/>
        </authorList>
    </citation>
    <scope>NUCLEOTIDE SEQUENCE [LARGE SCALE GENOMIC DNA]</scope>
    <source>
        <strain evidence="1 2">2709</strain>
    </source>
</reference>
<protein>
    <submittedName>
        <fullName evidence="1">Enoyl-CoA hydratase</fullName>
        <ecNumber evidence="1">4.2.1.17</ecNumber>
    </submittedName>
</protein>
<accession>A0ABV2Q5R9</accession>
<evidence type="ECO:0000313" key="1">
    <source>
        <dbReference type="EMBL" id="MET4576383.1"/>
    </source>
</evidence>